<protein>
    <submittedName>
        <fullName evidence="1">Accessory Sec system protein Asp2</fullName>
    </submittedName>
</protein>
<dbReference type="Proteomes" id="UP000704341">
    <property type="component" value="Unassembled WGS sequence"/>
</dbReference>
<keyword evidence="2" id="KW-1185">Reference proteome</keyword>
<dbReference type="RefSeq" id="WP_191668415.1">
    <property type="nucleotide sequence ID" value="NZ_QORN01000036.1"/>
</dbReference>
<reference evidence="1 2" key="1">
    <citation type="submission" date="2018-07" db="EMBL/GenBank/DDBJ databases">
        <title>Phylogenomic Insights into understanding Host Adaptation of Lactobacillus reuteri by a novel species, Lactobacillus spp. M31.</title>
        <authorList>
            <person name="Sharma S."/>
            <person name="Patil P."/>
            <person name="Korpole S."/>
            <person name="Patil P.B."/>
        </authorList>
    </citation>
    <scope>NUCLEOTIDE SEQUENCE [LARGE SCALE GENOMIC DNA]</scope>
    <source>
        <strain evidence="1 2">M31</strain>
    </source>
</reference>
<evidence type="ECO:0000313" key="2">
    <source>
        <dbReference type="Proteomes" id="UP000704341"/>
    </source>
</evidence>
<evidence type="ECO:0000313" key="1">
    <source>
        <dbReference type="EMBL" id="MBD5807150.1"/>
    </source>
</evidence>
<dbReference type="EMBL" id="QORN01000036">
    <property type="protein sequence ID" value="MBD5807150.1"/>
    <property type="molecule type" value="Genomic_DNA"/>
</dbReference>
<accession>A0ABR8P8R8</accession>
<proteinExistence type="predicted"/>
<sequence length="496" mass="57144">MNVLQLGAENWALKYSIPDQITWLHNAYPYSKVKKFDLVILTVGASLTDKQWQELQWRVDPYNVLYSPLLEEKLSNAGKKFLEYQAAHQIVEDPQSLINQLPTKYYKGQSGIRISPTSLLLNEPKVDFLDSGHLHLKIESHNKWQNIGAYQSNIYIDPFRVIKISYEFKKSTNVNLRFRIFIQDEQGDGNPEENYIINFNNRDEKDLPVEVADVPRFANINVEVMGSGDLTLGMLHIRWSRQNNGEFLAGGKRIVDPQTGEDVAYYFNPGDLRPPLNVYFSGARGLEGFEAYPLFRRNHTPALLFTDMRLAIGQFYTGQLIEERIKQVIISTLQKLGFNNQQLVMNGISMGTYPAVKLGAQLSPYAINVAKPTLDLGQVAVRSRLERPDEFDTIFDIDNQLVDSLNTKTLERLDQEFWQLMDKNDLTKTRLYIGYMANDDYDNLAMKRMHKSSAIKKSLLFVSKGFPGRHNDDPMVVQWFAERLNEINRNFRRGVK</sequence>
<dbReference type="Pfam" id="PF16929">
    <property type="entry name" value="Asp2"/>
    <property type="match status" value="1"/>
</dbReference>
<name>A0ABR8P8R8_9LACO</name>
<gene>
    <name evidence="1" type="primary">asp2</name>
    <name evidence="1" type="ORF">DTK66_08585</name>
</gene>
<dbReference type="InterPro" id="IPR022267">
    <property type="entry name" value="Asp2"/>
</dbReference>
<organism evidence="1 2">
    <name type="scientific">Limosilactobacillus walteri</name>
    <dbReference type="NCBI Taxonomy" id="2268022"/>
    <lineage>
        <taxon>Bacteria</taxon>
        <taxon>Bacillati</taxon>
        <taxon>Bacillota</taxon>
        <taxon>Bacilli</taxon>
        <taxon>Lactobacillales</taxon>
        <taxon>Lactobacillaceae</taxon>
        <taxon>Limosilactobacillus</taxon>
    </lineage>
</organism>
<comment type="caution">
    <text evidence="1">The sequence shown here is derived from an EMBL/GenBank/DDBJ whole genome shotgun (WGS) entry which is preliminary data.</text>
</comment>
<dbReference type="NCBIfam" id="TIGR03712">
    <property type="entry name" value="acc_sec_asp2"/>
    <property type="match status" value="1"/>
</dbReference>